<feature type="domain" description="DUF1330" evidence="1">
    <location>
        <begin position="2"/>
        <end position="95"/>
    </location>
</feature>
<evidence type="ECO:0000259" key="1">
    <source>
        <dbReference type="Pfam" id="PF07045"/>
    </source>
</evidence>
<dbReference type="SUPFAM" id="SSF54909">
    <property type="entry name" value="Dimeric alpha+beta barrel"/>
    <property type="match status" value="1"/>
</dbReference>
<dbReference type="STRING" id="1121884.SAMN02745131_00385"/>
<evidence type="ECO:0000313" key="3">
    <source>
        <dbReference type="Proteomes" id="UP000184048"/>
    </source>
</evidence>
<organism evidence="2 3">
    <name type="scientific">Flavisolibacter ginsengisoli DSM 18119</name>
    <dbReference type="NCBI Taxonomy" id="1121884"/>
    <lineage>
        <taxon>Bacteria</taxon>
        <taxon>Pseudomonadati</taxon>
        <taxon>Bacteroidota</taxon>
        <taxon>Chitinophagia</taxon>
        <taxon>Chitinophagales</taxon>
        <taxon>Chitinophagaceae</taxon>
        <taxon>Flavisolibacter</taxon>
    </lineage>
</organism>
<dbReference type="InterPro" id="IPR010753">
    <property type="entry name" value="DUF1330"/>
</dbReference>
<reference evidence="2 3" key="1">
    <citation type="submission" date="2016-11" db="EMBL/GenBank/DDBJ databases">
        <authorList>
            <person name="Jaros S."/>
            <person name="Januszkiewicz K."/>
            <person name="Wedrychowicz H."/>
        </authorList>
    </citation>
    <scope>NUCLEOTIDE SEQUENCE [LARGE SCALE GENOMIC DNA]</scope>
    <source>
        <strain evidence="2 3">DSM 18119</strain>
    </source>
</reference>
<name>A0A1M4T8Y7_9BACT</name>
<proteinExistence type="predicted"/>
<dbReference type="Pfam" id="PF07045">
    <property type="entry name" value="DUF1330"/>
    <property type="match status" value="1"/>
</dbReference>
<dbReference type="AlphaFoldDB" id="A0A1M4T8Y7"/>
<dbReference type="OrthoDB" id="516779at2"/>
<dbReference type="EMBL" id="FQUU01000001">
    <property type="protein sequence ID" value="SHE40946.1"/>
    <property type="molecule type" value="Genomic_DNA"/>
</dbReference>
<dbReference type="PANTHER" id="PTHR41521:SF4">
    <property type="entry name" value="BLR0684 PROTEIN"/>
    <property type="match status" value="1"/>
</dbReference>
<gene>
    <name evidence="2" type="ORF">SAMN02745131_00385</name>
</gene>
<accession>A0A1M4T8Y7</accession>
<protein>
    <submittedName>
        <fullName evidence="2">Uncharacterized conserved protein, DUF1330 family</fullName>
    </submittedName>
</protein>
<dbReference type="InterPro" id="IPR011008">
    <property type="entry name" value="Dimeric_a/b-barrel"/>
</dbReference>
<sequence length="95" mass="10910">MPAYIIVEIEIHDHETYEGYKKLTLDTLKNYQGKFIVRGGKTETLEGEWAPERIVVLEFPTKEMAKSWWASEEYAPAKAIRQSSSATKMLLVEGM</sequence>
<dbReference type="Proteomes" id="UP000184048">
    <property type="component" value="Unassembled WGS sequence"/>
</dbReference>
<evidence type="ECO:0000313" key="2">
    <source>
        <dbReference type="EMBL" id="SHE40946.1"/>
    </source>
</evidence>
<dbReference type="PANTHER" id="PTHR41521">
    <property type="match status" value="1"/>
</dbReference>
<keyword evidence="3" id="KW-1185">Reference proteome</keyword>
<dbReference type="Gene3D" id="3.30.70.100">
    <property type="match status" value="1"/>
</dbReference>
<dbReference type="RefSeq" id="WP_072833528.1">
    <property type="nucleotide sequence ID" value="NZ_FQUU01000001.1"/>
</dbReference>